<dbReference type="PANTHER" id="PTHR44086:SF10">
    <property type="entry name" value="THIOSULFATE SULFURTRANSFERASE_RHODANESE-LIKE DOMAIN-CONTAINING PROTEIN 3"/>
    <property type="match status" value="1"/>
</dbReference>
<sequence>MAFGSLLSKLAGGGGGAPTIEHDDFCRVVADKSCAIVDVREPHEYGAGHVPGAKNMPLSSFDPTKLPKGDVVFICQAGGRSAKALAQAQSVGRKDICHYAPGTGGWRARGGAVE</sequence>
<dbReference type="InterPro" id="IPR036873">
    <property type="entry name" value="Rhodanese-like_dom_sf"/>
</dbReference>
<dbReference type="OrthoDB" id="9807812at2"/>
<reference evidence="2 3" key="1">
    <citation type="submission" date="2018-08" db="EMBL/GenBank/DDBJ databases">
        <title>Genome sequence of Methylocystis hirsuta CSC1, a methanotroph able to accumulate PHAs.</title>
        <authorList>
            <person name="Bordel S."/>
            <person name="Rodriguez E."/>
            <person name="Gancedo J."/>
            <person name="Munoz R."/>
        </authorList>
    </citation>
    <scope>NUCLEOTIDE SEQUENCE [LARGE SCALE GENOMIC DNA]</scope>
    <source>
        <strain evidence="2 3">CSC1</strain>
    </source>
</reference>
<name>A0A3M9XN77_9HYPH</name>
<proteinExistence type="predicted"/>
<dbReference type="PROSITE" id="PS50206">
    <property type="entry name" value="RHODANESE_3"/>
    <property type="match status" value="1"/>
</dbReference>
<dbReference type="InterPro" id="IPR001763">
    <property type="entry name" value="Rhodanese-like_dom"/>
</dbReference>
<dbReference type="PANTHER" id="PTHR44086">
    <property type="entry name" value="THIOSULFATE SULFURTRANSFERASE RDL2, MITOCHONDRIAL-RELATED"/>
    <property type="match status" value="1"/>
</dbReference>
<dbReference type="EMBL" id="QWDD01000001">
    <property type="protein sequence ID" value="RNJ48538.1"/>
    <property type="molecule type" value="Genomic_DNA"/>
</dbReference>
<dbReference type="Gene3D" id="3.40.250.10">
    <property type="entry name" value="Rhodanese-like domain"/>
    <property type="match status" value="1"/>
</dbReference>
<dbReference type="RefSeq" id="WP_123174538.1">
    <property type="nucleotide sequence ID" value="NZ_QWDD01000001.1"/>
</dbReference>
<feature type="domain" description="Rhodanese" evidence="1">
    <location>
        <begin position="30"/>
        <end position="114"/>
    </location>
</feature>
<dbReference type="AlphaFoldDB" id="A0A3M9XN77"/>
<organism evidence="2 3">
    <name type="scientific">Methylocystis hirsuta</name>
    <dbReference type="NCBI Taxonomy" id="369798"/>
    <lineage>
        <taxon>Bacteria</taxon>
        <taxon>Pseudomonadati</taxon>
        <taxon>Pseudomonadota</taxon>
        <taxon>Alphaproteobacteria</taxon>
        <taxon>Hyphomicrobiales</taxon>
        <taxon>Methylocystaceae</taxon>
        <taxon>Methylocystis</taxon>
    </lineage>
</organism>
<accession>A0A3M9XN77</accession>
<dbReference type="GO" id="GO:0004792">
    <property type="term" value="F:thiosulfate-cyanide sulfurtransferase activity"/>
    <property type="evidence" value="ECO:0007669"/>
    <property type="project" value="TreeGrafter"/>
</dbReference>
<keyword evidence="3" id="KW-1185">Reference proteome</keyword>
<dbReference type="SMART" id="SM00450">
    <property type="entry name" value="RHOD"/>
    <property type="match status" value="1"/>
</dbReference>
<evidence type="ECO:0000313" key="2">
    <source>
        <dbReference type="EMBL" id="RNJ48538.1"/>
    </source>
</evidence>
<protein>
    <submittedName>
        <fullName evidence="2">Rhodanese-like domain-containing protein</fullName>
    </submittedName>
</protein>
<dbReference type="Proteomes" id="UP000268623">
    <property type="component" value="Unassembled WGS sequence"/>
</dbReference>
<evidence type="ECO:0000313" key="3">
    <source>
        <dbReference type="Proteomes" id="UP000268623"/>
    </source>
</evidence>
<dbReference type="SUPFAM" id="SSF52821">
    <property type="entry name" value="Rhodanese/Cell cycle control phosphatase"/>
    <property type="match status" value="1"/>
</dbReference>
<evidence type="ECO:0000259" key="1">
    <source>
        <dbReference type="PROSITE" id="PS50206"/>
    </source>
</evidence>
<comment type="caution">
    <text evidence="2">The sequence shown here is derived from an EMBL/GenBank/DDBJ whole genome shotgun (WGS) entry which is preliminary data.</text>
</comment>
<gene>
    <name evidence="2" type="ORF">D1O30_01745</name>
</gene>
<dbReference type="CDD" id="cd00158">
    <property type="entry name" value="RHOD"/>
    <property type="match status" value="1"/>
</dbReference>
<dbReference type="Pfam" id="PF00581">
    <property type="entry name" value="Rhodanese"/>
    <property type="match status" value="1"/>
</dbReference>